<sequence>MCNNTNILGFTIEGEIVHKCTDELSTSCLVKCLQCGKILDIKGGPKPVLCKECMEKSK</sequence>
<evidence type="ECO:0000313" key="2">
    <source>
        <dbReference type="Proteomes" id="UP000199568"/>
    </source>
</evidence>
<dbReference type="Proteomes" id="UP000199568">
    <property type="component" value="Unassembled WGS sequence"/>
</dbReference>
<evidence type="ECO:0000313" key="1">
    <source>
        <dbReference type="EMBL" id="SES65227.1"/>
    </source>
</evidence>
<dbReference type="AlphaFoldDB" id="A0A1H9Y8H3"/>
<proteinExistence type="predicted"/>
<name>A0A1H9Y8H3_9FIRM</name>
<gene>
    <name evidence="1" type="ORF">SAMN05660297_00101</name>
</gene>
<dbReference type="RefSeq" id="WP_170834618.1">
    <property type="nucleotide sequence ID" value="NZ_FOHU01000001.1"/>
</dbReference>
<protein>
    <submittedName>
        <fullName evidence="1">Uncharacterized protein</fullName>
    </submittedName>
</protein>
<organism evidence="1 2">
    <name type="scientific">Natronincola peptidivorans</name>
    <dbReference type="NCBI Taxonomy" id="426128"/>
    <lineage>
        <taxon>Bacteria</taxon>
        <taxon>Bacillati</taxon>
        <taxon>Bacillota</taxon>
        <taxon>Clostridia</taxon>
        <taxon>Peptostreptococcales</taxon>
        <taxon>Natronincolaceae</taxon>
        <taxon>Natronincola</taxon>
    </lineage>
</organism>
<keyword evidence="2" id="KW-1185">Reference proteome</keyword>
<dbReference type="EMBL" id="FOHU01000001">
    <property type="protein sequence ID" value="SES65227.1"/>
    <property type="molecule type" value="Genomic_DNA"/>
</dbReference>
<accession>A0A1H9Y8H3</accession>
<reference evidence="1 2" key="1">
    <citation type="submission" date="2016-10" db="EMBL/GenBank/DDBJ databases">
        <authorList>
            <person name="de Groot N.N."/>
        </authorList>
    </citation>
    <scope>NUCLEOTIDE SEQUENCE [LARGE SCALE GENOMIC DNA]</scope>
    <source>
        <strain evidence="1 2">DSM 18979</strain>
    </source>
</reference>